<keyword evidence="2" id="KW-1185">Reference proteome</keyword>
<gene>
    <name evidence="1" type="ORF">LSALG_LOCUS33856</name>
</gene>
<reference evidence="1" key="1">
    <citation type="submission" date="2023-04" db="EMBL/GenBank/DDBJ databases">
        <authorList>
            <person name="Vijverberg K."/>
            <person name="Xiong W."/>
            <person name="Schranz E."/>
        </authorList>
    </citation>
    <scope>NUCLEOTIDE SEQUENCE</scope>
</reference>
<name>A0AA36EFT0_LACSI</name>
<sequence>MLVYLKTRISPKRYARCTTEENFLEEKFSTIDGKNLSHYNFYKNANSLQVYEAFQLGFEKTIYPSQNLQEINLFSKSFTKAIKTFRTRCCKKVQDIFLKFNSRIPYWNDKDEIKYHPHHLVQIGICKQETYLPSKAMEEKLERAYILQLAKSRIEIFINKVFSFSTDDKIFVNGYDANEKTLIYSKYSKEISPANEQLFLAFQR</sequence>
<proteinExistence type="predicted"/>
<dbReference type="Proteomes" id="UP001177003">
    <property type="component" value="Chromosome 7"/>
</dbReference>
<accession>A0AA36EFT0</accession>
<organism evidence="1 2">
    <name type="scientific">Lactuca saligna</name>
    <name type="common">Willowleaf lettuce</name>
    <dbReference type="NCBI Taxonomy" id="75948"/>
    <lineage>
        <taxon>Eukaryota</taxon>
        <taxon>Viridiplantae</taxon>
        <taxon>Streptophyta</taxon>
        <taxon>Embryophyta</taxon>
        <taxon>Tracheophyta</taxon>
        <taxon>Spermatophyta</taxon>
        <taxon>Magnoliopsida</taxon>
        <taxon>eudicotyledons</taxon>
        <taxon>Gunneridae</taxon>
        <taxon>Pentapetalae</taxon>
        <taxon>asterids</taxon>
        <taxon>campanulids</taxon>
        <taxon>Asterales</taxon>
        <taxon>Asteraceae</taxon>
        <taxon>Cichorioideae</taxon>
        <taxon>Cichorieae</taxon>
        <taxon>Lactucinae</taxon>
        <taxon>Lactuca</taxon>
    </lineage>
</organism>
<dbReference type="AlphaFoldDB" id="A0AA36EFT0"/>
<evidence type="ECO:0000313" key="1">
    <source>
        <dbReference type="EMBL" id="CAI9294896.1"/>
    </source>
</evidence>
<protein>
    <submittedName>
        <fullName evidence="1">Uncharacterized protein</fullName>
    </submittedName>
</protein>
<evidence type="ECO:0000313" key="2">
    <source>
        <dbReference type="Proteomes" id="UP001177003"/>
    </source>
</evidence>
<dbReference type="EMBL" id="OX465083">
    <property type="protein sequence ID" value="CAI9294896.1"/>
    <property type="molecule type" value="Genomic_DNA"/>
</dbReference>